<keyword evidence="12" id="KW-0564">Palmitate</keyword>
<dbReference type="GO" id="GO:0046930">
    <property type="term" value="C:pore complex"/>
    <property type="evidence" value="ECO:0007669"/>
    <property type="project" value="UniProtKB-KW"/>
</dbReference>
<dbReference type="EMBL" id="WTYB01000002">
    <property type="protein sequence ID" value="MXP38994.1"/>
    <property type="molecule type" value="Genomic_DNA"/>
</dbReference>
<accession>A0A6I4UMJ2</accession>
<keyword evidence="7 15" id="KW-0732">Signal</keyword>
<dbReference type="InterPro" id="IPR049712">
    <property type="entry name" value="Poly_export"/>
</dbReference>
<evidence type="ECO:0000256" key="14">
    <source>
        <dbReference type="ARBA" id="ARBA00023288"/>
    </source>
</evidence>
<comment type="caution">
    <text evidence="19">The sequence shown here is derived from an EMBL/GenBank/DDBJ whole genome shotgun (WGS) entry which is preliminary data.</text>
</comment>
<evidence type="ECO:0000256" key="15">
    <source>
        <dbReference type="SAM" id="SignalP"/>
    </source>
</evidence>
<dbReference type="Gene3D" id="3.30.1950.10">
    <property type="entry name" value="wza like domain"/>
    <property type="match status" value="1"/>
</dbReference>
<keyword evidence="14" id="KW-0449">Lipoprotein</keyword>
<dbReference type="Pfam" id="PF02563">
    <property type="entry name" value="Poly_export"/>
    <property type="match status" value="1"/>
</dbReference>
<dbReference type="InterPro" id="IPR054765">
    <property type="entry name" value="SLBB_dom"/>
</dbReference>
<evidence type="ECO:0000256" key="6">
    <source>
        <dbReference type="ARBA" id="ARBA00022692"/>
    </source>
</evidence>
<feature type="chain" id="PRO_5026283886" evidence="15">
    <location>
        <begin position="22"/>
        <end position="213"/>
    </location>
</feature>
<dbReference type="NCBIfam" id="TIGR03027">
    <property type="entry name" value="pepcterm_export"/>
    <property type="match status" value="1"/>
</dbReference>
<dbReference type="Proteomes" id="UP000430021">
    <property type="component" value="Unassembled WGS sequence"/>
</dbReference>
<evidence type="ECO:0000256" key="7">
    <source>
        <dbReference type="ARBA" id="ARBA00022729"/>
    </source>
</evidence>
<dbReference type="OrthoDB" id="9808421at2"/>
<evidence type="ECO:0000259" key="16">
    <source>
        <dbReference type="Pfam" id="PF02563"/>
    </source>
</evidence>
<keyword evidence="13" id="KW-0998">Cell outer membrane</keyword>
<keyword evidence="3" id="KW-0813">Transport</keyword>
<keyword evidence="9" id="KW-0406">Ion transport</keyword>
<feature type="domain" description="SLBB" evidence="17">
    <location>
        <begin position="125"/>
        <end position="208"/>
    </location>
</feature>
<dbReference type="InterPro" id="IPR017477">
    <property type="entry name" value="PEP-CTERM_polysacc_export"/>
</dbReference>
<organism evidence="19 20">
    <name type="scientific">Erythrobacter ramosus</name>
    <dbReference type="NCBI Taxonomy" id="35811"/>
    <lineage>
        <taxon>Bacteria</taxon>
        <taxon>Pseudomonadati</taxon>
        <taxon>Pseudomonadota</taxon>
        <taxon>Alphaproteobacteria</taxon>
        <taxon>Sphingomonadales</taxon>
        <taxon>Erythrobacteraceae</taxon>
        <taxon>Erythrobacter/Porphyrobacter group</taxon>
        <taxon>Erythrobacter</taxon>
    </lineage>
</organism>
<dbReference type="PROSITE" id="PS51257">
    <property type="entry name" value="PROKAR_LIPOPROTEIN"/>
    <property type="match status" value="1"/>
</dbReference>
<evidence type="ECO:0000256" key="11">
    <source>
        <dbReference type="ARBA" id="ARBA00023136"/>
    </source>
</evidence>
<keyword evidence="5" id="KW-0762">Sugar transport</keyword>
<evidence type="ECO:0000256" key="10">
    <source>
        <dbReference type="ARBA" id="ARBA00023114"/>
    </source>
</evidence>
<evidence type="ECO:0000259" key="17">
    <source>
        <dbReference type="Pfam" id="PF22461"/>
    </source>
</evidence>
<evidence type="ECO:0000256" key="12">
    <source>
        <dbReference type="ARBA" id="ARBA00023139"/>
    </source>
</evidence>
<feature type="signal peptide" evidence="15">
    <location>
        <begin position="1"/>
        <end position="21"/>
    </location>
</feature>
<keyword evidence="8" id="KW-0625">Polysaccharide transport</keyword>
<evidence type="ECO:0000256" key="2">
    <source>
        <dbReference type="ARBA" id="ARBA00009450"/>
    </source>
</evidence>
<evidence type="ECO:0000256" key="5">
    <source>
        <dbReference type="ARBA" id="ARBA00022597"/>
    </source>
</evidence>
<dbReference type="Pfam" id="PF22461">
    <property type="entry name" value="SLBB_2"/>
    <property type="match status" value="1"/>
</dbReference>
<feature type="domain" description="Polysaccharide export protein N-terminal" evidence="16">
    <location>
        <begin position="41"/>
        <end position="116"/>
    </location>
</feature>
<reference evidence="18 21" key="2">
    <citation type="submission" date="2020-08" db="EMBL/GenBank/DDBJ databases">
        <title>Genomic Encyclopedia of Type Strains, Phase IV (KMG-IV): sequencing the most valuable type-strain genomes for metagenomic binning, comparative biology and taxonomic classification.</title>
        <authorList>
            <person name="Goeker M."/>
        </authorList>
    </citation>
    <scope>NUCLEOTIDE SEQUENCE [LARGE SCALE GENOMIC DNA]</scope>
    <source>
        <strain evidence="18 21">DSM 8510</strain>
    </source>
</reference>
<keyword evidence="4" id="KW-1134">Transmembrane beta strand</keyword>
<comment type="similarity">
    <text evidence="2">Belongs to the BexD/CtrA/VexA family.</text>
</comment>
<dbReference type="GO" id="GO:0015288">
    <property type="term" value="F:porin activity"/>
    <property type="evidence" value="ECO:0007669"/>
    <property type="project" value="UniProtKB-KW"/>
</dbReference>
<evidence type="ECO:0000256" key="13">
    <source>
        <dbReference type="ARBA" id="ARBA00023237"/>
    </source>
</evidence>
<keyword evidence="21" id="KW-1185">Reference proteome</keyword>
<evidence type="ECO:0000256" key="9">
    <source>
        <dbReference type="ARBA" id="ARBA00023065"/>
    </source>
</evidence>
<evidence type="ECO:0000313" key="21">
    <source>
        <dbReference type="Proteomes" id="UP000548685"/>
    </source>
</evidence>
<dbReference type="GO" id="GO:0009279">
    <property type="term" value="C:cell outer membrane"/>
    <property type="evidence" value="ECO:0007669"/>
    <property type="project" value="UniProtKB-SubCell"/>
</dbReference>
<keyword evidence="11" id="KW-0472">Membrane</keyword>
<gene>
    <name evidence="18" type="ORF">FHS52_001885</name>
    <name evidence="19" type="ORF">GRI59_10290</name>
</gene>
<comment type="subcellular location">
    <subcellularLocation>
        <location evidence="1">Cell outer membrane</location>
        <topology evidence="1">Multi-pass membrane protein</topology>
    </subcellularLocation>
</comment>
<sequence>MLNRLPPMRLAALGVSAALLAACASGGTELPSASYGDGSVAPSEEYTIGPLDEITIHVWRNPELSADKVRVRPDGRLTIPLVQDIPAVGKTATQLQDYIAGELAKYIEQPIVSVIVNTPEGNFTQQVRVIGATGQPASLPYRANMTVLDAMIAVGGLNEFAAGNRAKLIRLDHETGTQVEYRLRLSDLIRKGDSTANVMLKPGDTIIIPESRF</sequence>
<dbReference type="AlphaFoldDB" id="A0A6I4UMJ2"/>
<evidence type="ECO:0000313" key="20">
    <source>
        <dbReference type="Proteomes" id="UP000430021"/>
    </source>
</evidence>
<dbReference type="InterPro" id="IPR003715">
    <property type="entry name" value="Poly_export_N"/>
</dbReference>
<evidence type="ECO:0000313" key="19">
    <source>
        <dbReference type="EMBL" id="MXP38994.1"/>
    </source>
</evidence>
<keyword evidence="10" id="KW-0626">Porin</keyword>
<dbReference type="RefSeq" id="WP_160761078.1">
    <property type="nucleotide sequence ID" value="NZ_BAAADZ010000010.1"/>
</dbReference>
<dbReference type="GO" id="GO:0015159">
    <property type="term" value="F:polysaccharide transmembrane transporter activity"/>
    <property type="evidence" value="ECO:0007669"/>
    <property type="project" value="InterPro"/>
</dbReference>
<keyword evidence="6" id="KW-0812">Transmembrane</keyword>
<dbReference type="Gene3D" id="3.10.560.10">
    <property type="entry name" value="Outer membrane lipoprotein wza domain like"/>
    <property type="match status" value="1"/>
</dbReference>
<dbReference type="EMBL" id="JACICE010000002">
    <property type="protein sequence ID" value="MBB3775916.1"/>
    <property type="molecule type" value="Genomic_DNA"/>
</dbReference>
<dbReference type="PANTHER" id="PTHR33619">
    <property type="entry name" value="POLYSACCHARIDE EXPORT PROTEIN GFCE-RELATED"/>
    <property type="match status" value="1"/>
</dbReference>
<dbReference type="GO" id="GO:0006811">
    <property type="term" value="P:monoatomic ion transport"/>
    <property type="evidence" value="ECO:0007669"/>
    <property type="project" value="UniProtKB-KW"/>
</dbReference>
<dbReference type="Proteomes" id="UP000548685">
    <property type="component" value="Unassembled WGS sequence"/>
</dbReference>
<evidence type="ECO:0000256" key="1">
    <source>
        <dbReference type="ARBA" id="ARBA00004571"/>
    </source>
</evidence>
<evidence type="ECO:0000256" key="8">
    <source>
        <dbReference type="ARBA" id="ARBA00023047"/>
    </source>
</evidence>
<protein>
    <submittedName>
        <fullName evidence="18">Polysaccharide export outer membrane protein</fullName>
    </submittedName>
    <submittedName>
        <fullName evidence="19">Polysaccharide export protein</fullName>
    </submittedName>
</protein>
<evidence type="ECO:0000256" key="3">
    <source>
        <dbReference type="ARBA" id="ARBA00022448"/>
    </source>
</evidence>
<reference evidence="19 20" key="1">
    <citation type="submission" date="2019-12" db="EMBL/GenBank/DDBJ databases">
        <title>Genomic-based taxomic classification of the family Erythrobacteraceae.</title>
        <authorList>
            <person name="Xu L."/>
        </authorList>
    </citation>
    <scope>NUCLEOTIDE SEQUENCE [LARGE SCALE GENOMIC DNA]</scope>
    <source>
        <strain evidence="19 20">JCM 10282</strain>
    </source>
</reference>
<evidence type="ECO:0000256" key="4">
    <source>
        <dbReference type="ARBA" id="ARBA00022452"/>
    </source>
</evidence>
<dbReference type="PANTHER" id="PTHR33619:SF3">
    <property type="entry name" value="POLYSACCHARIDE EXPORT PROTEIN GFCE-RELATED"/>
    <property type="match status" value="1"/>
</dbReference>
<proteinExistence type="inferred from homology"/>
<evidence type="ECO:0000313" key="18">
    <source>
        <dbReference type="EMBL" id="MBB3775916.1"/>
    </source>
</evidence>
<name>A0A6I4UMJ2_9SPHN</name>